<reference evidence="7 8" key="1">
    <citation type="submission" date="2020-08" db="EMBL/GenBank/DDBJ databases">
        <title>Genomic Encyclopedia of Type Strains, Phase IV (KMG-IV): sequencing the most valuable type-strain genomes for metagenomic binning, comparative biology and taxonomic classification.</title>
        <authorList>
            <person name="Goeker M."/>
        </authorList>
    </citation>
    <scope>NUCLEOTIDE SEQUENCE [LARGE SCALE GENOMIC DNA]</scope>
    <source>
        <strain evidence="7 8">DSM 21319</strain>
    </source>
</reference>
<dbReference type="EMBL" id="JACHIK010000033">
    <property type="protein sequence ID" value="MBB5045248.1"/>
    <property type="molecule type" value="Genomic_DNA"/>
</dbReference>
<keyword evidence="3 5" id="KW-1133">Transmembrane helix</keyword>
<feature type="transmembrane region" description="Helical" evidence="5">
    <location>
        <begin position="338"/>
        <end position="359"/>
    </location>
</feature>
<dbReference type="RefSeq" id="WP_184147254.1">
    <property type="nucleotide sequence ID" value="NZ_JACHIK010000033.1"/>
</dbReference>
<feature type="transmembrane region" description="Helical" evidence="5">
    <location>
        <begin position="211"/>
        <end position="232"/>
    </location>
</feature>
<organism evidence="7 8">
    <name type="scientific">Shinella fusca</name>
    <dbReference type="NCBI Taxonomy" id="544480"/>
    <lineage>
        <taxon>Bacteria</taxon>
        <taxon>Pseudomonadati</taxon>
        <taxon>Pseudomonadota</taxon>
        <taxon>Alphaproteobacteria</taxon>
        <taxon>Hyphomicrobiales</taxon>
        <taxon>Rhizobiaceae</taxon>
        <taxon>Shinella</taxon>
    </lineage>
</organism>
<evidence type="ECO:0000256" key="1">
    <source>
        <dbReference type="ARBA" id="ARBA00004141"/>
    </source>
</evidence>
<dbReference type="AlphaFoldDB" id="A0A7W7YZJ6"/>
<dbReference type="InterPro" id="IPR051533">
    <property type="entry name" value="WaaL-like"/>
</dbReference>
<feature type="transmembrane region" description="Helical" evidence="5">
    <location>
        <begin position="126"/>
        <end position="149"/>
    </location>
</feature>
<feature type="transmembrane region" description="Helical" evidence="5">
    <location>
        <begin position="238"/>
        <end position="258"/>
    </location>
</feature>
<dbReference type="GO" id="GO:0016020">
    <property type="term" value="C:membrane"/>
    <property type="evidence" value="ECO:0007669"/>
    <property type="project" value="UniProtKB-SubCell"/>
</dbReference>
<sequence>MSTINSAADNVLKSKSTPFVFSFLIVGLLCKQLQFGAFGFIEVATAALCFILCAAKIVSEEKIPGRALVVPICLFAIIMITTAFACVTDPGRVSIRDTIAYCFTSLIVCSFILASHGREQAYVKALCLVAALFLFFFLLLAIVPSPIQGYMYYQNSWKLQGLSNNPNQIGFLAATTLTLLLIMEFSCTIAKKTAVIASVASGLAGSMSGSSAYTLAVLSTLLLIFFFCGVHWSKRLPFVFPFAIVFPTLFAMLSFFPLSELSFFEHFPGRQIGVATGQFDDVFDLEADGGQGSARLALWQNAFSTVAASPVIGLGPGAHVPLSNVNTGTVILNEAHNTVIDLLVVTGVLGISLFFLLVSRIFFTAYKGKQLILLVACLTPVGVYSLFHFLGRQPLFWIVLCLASVTFVMLLRQGRGFTRSS</sequence>
<evidence type="ECO:0000256" key="4">
    <source>
        <dbReference type="ARBA" id="ARBA00023136"/>
    </source>
</evidence>
<feature type="transmembrane region" description="Helical" evidence="5">
    <location>
        <begin position="98"/>
        <end position="114"/>
    </location>
</feature>
<feature type="transmembrane region" description="Helical" evidence="5">
    <location>
        <begin position="35"/>
        <end position="55"/>
    </location>
</feature>
<dbReference type="Proteomes" id="UP000535406">
    <property type="component" value="Unassembled WGS sequence"/>
</dbReference>
<comment type="caution">
    <text evidence="7">The sequence shown here is derived from an EMBL/GenBank/DDBJ whole genome shotgun (WGS) entry which is preliminary data.</text>
</comment>
<evidence type="ECO:0000313" key="7">
    <source>
        <dbReference type="EMBL" id="MBB5045248.1"/>
    </source>
</evidence>
<evidence type="ECO:0000259" key="6">
    <source>
        <dbReference type="Pfam" id="PF04932"/>
    </source>
</evidence>
<evidence type="ECO:0000256" key="5">
    <source>
        <dbReference type="SAM" id="Phobius"/>
    </source>
</evidence>
<dbReference type="InterPro" id="IPR007016">
    <property type="entry name" value="O-antigen_ligase-rel_domated"/>
</dbReference>
<keyword evidence="2 5" id="KW-0812">Transmembrane</keyword>
<evidence type="ECO:0000256" key="3">
    <source>
        <dbReference type="ARBA" id="ARBA00022989"/>
    </source>
</evidence>
<proteinExistence type="predicted"/>
<keyword evidence="4 5" id="KW-0472">Membrane</keyword>
<evidence type="ECO:0000256" key="2">
    <source>
        <dbReference type="ARBA" id="ARBA00022692"/>
    </source>
</evidence>
<feature type="transmembrane region" description="Helical" evidence="5">
    <location>
        <begin position="395"/>
        <end position="411"/>
    </location>
</feature>
<keyword evidence="7" id="KW-0436">Ligase</keyword>
<dbReference type="PANTHER" id="PTHR37422:SF13">
    <property type="entry name" value="LIPOPOLYSACCHARIDE BIOSYNTHESIS PROTEIN PA4999-RELATED"/>
    <property type="match status" value="1"/>
</dbReference>
<name>A0A7W7YZJ6_9HYPH</name>
<dbReference type="GO" id="GO:0016874">
    <property type="term" value="F:ligase activity"/>
    <property type="evidence" value="ECO:0007669"/>
    <property type="project" value="UniProtKB-KW"/>
</dbReference>
<feature type="domain" description="O-antigen ligase-related" evidence="6">
    <location>
        <begin position="197"/>
        <end position="355"/>
    </location>
</feature>
<feature type="transmembrane region" description="Helical" evidence="5">
    <location>
        <begin position="67"/>
        <end position="86"/>
    </location>
</feature>
<protein>
    <submittedName>
        <fullName evidence="7">O-antigen ligase</fullName>
    </submittedName>
</protein>
<gene>
    <name evidence="7" type="ORF">HNQ66_004679</name>
</gene>
<evidence type="ECO:0000313" key="8">
    <source>
        <dbReference type="Proteomes" id="UP000535406"/>
    </source>
</evidence>
<keyword evidence="8" id="KW-1185">Reference proteome</keyword>
<feature type="transmembrane region" description="Helical" evidence="5">
    <location>
        <begin position="371"/>
        <end position="389"/>
    </location>
</feature>
<accession>A0A7W7YZJ6</accession>
<dbReference type="PANTHER" id="PTHR37422">
    <property type="entry name" value="TEICHURONIC ACID BIOSYNTHESIS PROTEIN TUAE"/>
    <property type="match status" value="1"/>
</dbReference>
<comment type="subcellular location">
    <subcellularLocation>
        <location evidence="1">Membrane</location>
        <topology evidence="1">Multi-pass membrane protein</topology>
    </subcellularLocation>
</comment>
<dbReference type="Pfam" id="PF04932">
    <property type="entry name" value="Wzy_C"/>
    <property type="match status" value="1"/>
</dbReference>